<evidence type="ECO:0000256" key="1">
    <source>
        <dbReference type="ARBA" id="ARBA00021390"/>
    </source>
</evidence>
<evidence type="ECO:0000256" key="4">
    <source>
        <dbReference type="ARBA" id="ARBA00023125"/>
    </source>
</evidence>
<protein>
    <recommendedName>
        <fullName evidence="1">Lactose phosphotransferase system repressor</fullName>
    </recommendedName>
</protein>
<sequence length="258" mass="29170">MNLTKEERLKKIIDLLSKNKRLSTKKLQQLMQISISTLRRDLITLENTNSIQHTHGYVSLLENSNVEFTYAIRRDKNEAIKKKLCKQAAQIITDGAAIFLDGSSTLAFLPRYFSGKSNIHVITNNIHIASEVNQLKGIDLSVIGGEVSYRSNSIVGPRALEDLKTNYRPNVSFLSCSSLDENGIYMSDENQTLLKRTAIRVSNQTILLVDHSKFTKNDYILLCDYNDKDIHTIITDQLPSKKITENIQSNGINLIITK</sequence>
<dbReference type="SUPFAM" id="SSF100950">
    <property type="entry name" value="NagB/RpiA/CoA transferase-like"/>
    <property type="match status" value="1"/>
</dbReference>
<dbReference type="InterPro" id="IPR037171">
    <property type="entry name" value="NagB/RpiA_transferase-like"/>
</dbReference>
<comment type="caution">
    <text evidence="8">The sequence shown here is derived from an EMBL/GenBank/DDBJ whole genome shotgun (WGS) entry which is preliminary data.</text>
</comment>
<dbReference type="OrthoDB" id="9798651at2"/>
<dbReference type="AlphaFoldDB" id="A0A0R2LSE3"/>
<evidence type="ECO:0000313" key="9">
    <source>
        <dbReference type="Proteomes" id="UP000051886"/>
    </source>
</evidence>
<dbReference type="PROSITE" id="PS51000">
    <property type="entry name" value="HTH_DEOR_2"/>
    <property type="match status" value="1"/>
</dbReference>
<evidence type="ECO:0000259" key="7">
    <source>
        <dbReference type="PROSITE" id="PS51000"/>
    </source>
</evidence>
<dbReference type="EMBL" id="JQCN01000011">
    <property type="protein sequence ID" value="KRO01306.1"/>
    <property type="molecule type" value="Genomic_DNA"/>
</dbReference>
<proteinExistence type="predicted"/>
<dbReference type="Pfam" id="PF08220">
    <property type="entry name" value="HTH_DeoR"/>
    <property type="match status" value="1"/>
</dbReference>
<dbReference type="Proteomes" id="UP000051886">
    <property type="component" value="Unassembled WGS sequence"/>
</dbReference>
<reference evidence="8 9" key="1">
    <citation type="journal article" date="2015" name="Genome Announc.">
        <title>Expanding the biotechnology potential of lactobacilli through comparative genomics of 213 strains and associated genera.</title>
        <authorList>
            <person name="Sun Z."/>
            <person name="Harris H.M."/>
            <person name="McCann A."/>
            <person name="Guo C."/>
            <person name="Argimon S."/>
            <person name="Zhang W."/>
            <person name="Yang X."/>
            <person name="Jeffery I.B."/>
            <person name="Cooney J.C."/>
            <person name="Kagawa T.F."/>
            <person name="Liu W."/>
            <person name="Song Y."/>
            <person name="Salvetti E."/>
            <person name="Wrobel A."/>
            <person name="Rasinkangas P."/>
            <person name="Parkhill J."/>
            <person name="Rea M.C."/>
            <person name="O'Sullivan O."/>
            <person name="Ritari J."/>
            <person name="Douillard F.P."/>
            <person name="Paul Ross R."/>
            <person name="Yang R."/>
            <person name="Briner A.E."/>
            <person name="Felis G.E."/>
            <person name="de Vos W.M."/>
            <person name="Barrangou R."/>
            <person name="Klaenhammer T.R."/>
            <person name="Caufield P.W."/>
            <person name="Cui Y."/>
            <person name="Zhang H."/>
            <person name="O'Toole P.W."/>
        </authorList>
    </citation>
    <scope>NUCLEOTIDE SEQUENCE [LARGE SCALE GENOMIC DNA]</scope>
    <source>
        <strain evidence="8 9">NBRC 103219</strain>
    </source>
</reference>
<dbReference type="STRING" id="449659.IV66_GL000494"/>
<dbReference type="InterPro" id="IPR018356">
    <property type="entry name" value="Tscrpt_reg_HTH_DeoR_CS"/>
</dbReference>
<keyword evidence="2" id="KW-0678">Repressor</keyword>
<accession>A0A0R2LSE3</accession>
<feature type="domain" description="HTH deoR-type" evidence="7">
    <location>
        <begin position="5"/>
        <end position="60"/>
    </location>
</feature>
<evidence type="ECO:0000256" key="5">
    <source>
        <dbReference type="ARBA" id="ARBA00023163"/>
    </source>
</evidence>
<dbReference type="Gene3D" id="3.40.50.1360">
    <property type="match status" value="1"/>
</dbReference>
<dbReference type="SUPFAM" id="SSF46785">
    <property type="entry name" value="Winged helix' DNA-binding domain"/>
    <property type="match status" value="1"/>
</dbReference>
<evidence type="ECO:0000256" key="2">
    <source>
        <dbReference type="ARBA" id="ARBA00022491"/>
    </source>
</evidence>
<keyword evidence="9" id="KW-1185">Reference proteome</keyword>
<dbReference type="PANTHER" id="PTHR30363">
    <property type="entry name" value="HTH-TYPE TRANSCRIPTIONAL REGULATOR SRLR-RELATED"/>
    <property type="match status" value="1"/>
</dbReference>
<keyword evidence="3" id="KW-0805">Transcription regulation</keyword>
<dbReference type="InterPro" id="IPR036388">
    <property type="entry name" value="WH-like_DNA-bd_sf"/>
</dbReference>
<dbReference type="Gene3D" id="1.10.10.10">
    <property type="entry name" value="Winged helix-like DNA-binding domain superfamily/Winged helix DNA-binding domain"/>
    <property type="match status" value="1"/>
</dbReference>
<dbReference type="PANTHER" id="PTHR30363:SF4">
    <property type="entry name" value="GLYCEROL-3-PHOSPHATE REGULON REPRESSOR"/>
    <property type="match status" value="1"/>
</dbReference>
<dbReference type="InterPro" id="IPR014036">
    <property type="entry name" value="DeoR-like_C"/>
</dbReference>
<dbReference type="GO" id="GO:0003677">
    <property type="term" value="F:DNA binding"/>
    <property type="evidence" value="ECO:0007669"/>
    <property type="project" value="UniProtKB-KW"/>
</dbReference>
<evidence type="ECO:0000256" key="3">
    <source>
        <dbReference type="ARBA" id="ARBA00023015"/>
    </source>
</evidence>
<dbReference type="Pfam" id="PF00455">
    <property type="entry name" value="DeoRC"/>
    <property type="match status" value="1"/>
</dbReference>
<dbReference type="GO" id="GO:0003700">
    <property type="term" value="F:DNA-binding transcription factor activity"/>
    <property type="evidence" value="ECO:0007669"/>
    <property type="project" value="InterPro"/>
</dbReference>
<keyword evidence="4" id="KW-0238">DNA-binding</keyword>
<evidence type="ECO:0000256" key="6">
    <source>
        <dbReference type="ARBA" id="ARBA00024937"/>
    </source>
</evidence>
<evidence type="ECO:0000313" key="8">
    <source>
        <dbReference type="EMBL" id="KRO01306.1"/>
    </source>
</evidence>
<dbReference type="InterPro" id="IPR036390">
    <property type="entry name" value="WH_DNA-bd_sf"/>
</dbReference>
<dbReference type="SMART" id="SM00420">
    <property type="entry name" value="HTH_DEOR"/>
    <property type="match status" value="1"/>
</dbReference>
<dbReference type="InterPro" id="IPR050313">
    <property type="entry name" value="Carb_Metab_HTH_regulators"/>
</dbReference>
<dbReference type="SMART" id="SM01134">
    <property type="entry name" value="DeoRC"/>
    <property type="match status" value="1"/>
</dbReference>
<dbReference type="PROSITE" id="PS00894">
    <property type="entry name" value="HTH_DEOR_1"/>
    <property type="match status" value="1"/>
</dbReference>
<name>A0A0R2LSE3_9LACO</name>
<dbReference type="InterPro" id="IPR001034">
    <property type="entry name" value="DeoR_HTH"/>
</dbReference>
<comment type="function">
    <text evidence="6">Repressor of the lactose catabolism operon. Galactose-6-phosphate is the inducer.</text>
</comment>
<gene>
    <name evidence="8" type="ORF">IV66_GL000494</name>
</gene>
<dbReference type="PATRIC" id="fig|449659.4.peg.497"/>
<dbReference type="RefSeq" id="WP_017866986.1">
    <property type="nucleotide sequence ID" value="NZ_BJYB01000023.1"/>
</dbReference>
<organism evidence="8 9">
    <name type="scientific">Ligilactobacillus pobuzihii</name>
    <dbReference type="NCBI Taxonomy" id="449659"/>
    <lineage>
        <taxon>Bacteria</taxon>
        <taxon>Bacillati</taxon>
        <taxon>Bacillota</taxon>
        <taxon>Bacilli</taxon>
        <taxon>Lactobacillales</taxon>
        <taxon>Lactobacillaceae</taxon>
        <taxon>Ligilactobacillus</taxon>
    </lineage>
</organism>
<keyword evidence="5" id="KW-0804">Transcription</keyword>